<evidence type="ECO:0000313" key="2">
    <source>
        <dbReference type="Proteomes" id="UP000288805"/>
    </source>
</evidence>
<dbReference type="Proteomes" id="UP000288805">
    <property type="component" value="Unassembled WGS sequence"/>
</dbReference>
<comment type="caution">
    <text evidence="1">The sequence shown here is derived from an EMBL/GenBank/DDBJ whole genome shotgun (WGS) entry which is preliminary data.</text>
</comment>
<accession>A0A438I4S1</accession>
<dbReference type="PANTHER" id="PTHR48237:SF1">
    <property type="entry name" value="SPC97_SPC98 FAMILY OF SPINDLE POLE BODY (SBP) COMPONENT"/>
    <property type="match status" value="1"/>
</dbReference>
<reference evidence="1 2" key="1">
    <citation type="journal article" date="2018" name="PLoS Genet.">
        <title>Population sequencing reveals clonal diversity and ancestral inbreeding in the grapevine cultivar Chardonnay.</title>
        <authorList>
            <person name="Roach M.J."/>
            <person name="Johnson D.L."/>
            <person name="Bohlmann J."/>
            <person name="van Vuuren H.J."/>
            <person name="Jones S.J."/>
            <person name="Pretorius I.S."/>
            <person name="Schmidt S.A."/>
            <person name="Borneman A.R."/>
        </authorList>
    </citation>
    <scope>NUCLEOTIDE SEQUENCE [LARGE SCALE GENOMIC DNA]</scope>
    <source>
        <strain evidence="2">cv. Chardonnay</strain>
        <tissue evidence="1">Leaf</tissue>
    </source>
</reference>
<name>A0A438I4S1_VITVI</name>
<dbReference type="EMBL" id="QGNW01000143">
    <property type="protein sequence ID" value="RVW91667.1"/>
    <property type="molecule type" value="Genomic_DNA"/>
</dbReference>
<sequence>MDIQLVLGSNRLEDVNWLCSLYDSELDMLISLKMMVLRRAKVIGHEDLAEKFDLKLLRALGMLSIPCS</sequence>
<protein>
    <submittedName>
        <fullName evidence="1">Uncharacterized protein</fullName>
    </submittedName>
</protein>
<dbReference type="AlphaFoldDB" id="A0A438I4S1"/>
<evidence type="ECO:0000313" key="1">
    <source>
        <dbReference type="EMBL" id="RVW91667.1"/>
    </source>
</evidence>
<proteinExistence type="predicted"/>
<gene>
    <name evidence="1" type="ORF">CK203_024252</name>
</gene>
<organism evidence="1 2">
    <name type="scientific">Vitis vinifera</name>
    <name type="common">Grape</name>
    <dbReference type="NCBI Taxonomy" id="29760"/>
    <lineage>
        <taxon>Eukaryota</taxon>
        <taxon>Viridiplantae</taxon>
        <taxon>Streptophyta</taxon>
        <taxon>Embryophyta</taxon>
        <taxon>Tracheophyta</taxon>
        <taxon>Spermatophyta</taxon>
        <taxon>Magnoliopsida</taxon>
        <taxon>eudicotyledons</taxon>
        <taxon>Gunneridae</taxon>
        <taxon>Pentapetalae</taxon>
        <taxon>rosids</taxon>
        <taxon>Vitales</taxon>
        <taxon>Vitaceae</taxon>
        <taxon>Viteae</taxon>
        <taxon>Vitis</taxon>
    </lineage>
</organism>
<dbReference type="PANTHER" id="PTHR48237">
    <property type="entry name" value="GAMMA-TUBULIN COMPLEX COMPONENT"/>
    <property type="match status" value="1"/>
</dbReference>